<dbReference type="InterPro" id="IPR050627">
    <property type="entry name" value="Nitroreductase/BluB"/>
</dbReference>
<dbReference type="PANTHER" id="PTHR23026:SF123">
    <property type="entry name" value="NAD(P)H NITROREDUCTASE RV3131-RELATED"/>
    <property type="match status" value="1"/>
</dbReference>
<dbReference type="SUPFAM" id="SSF55469">
    <property type="entry name" value="FMN-dependent nitroreductase-like"/>
    <property type="match status" value="1"/>
</dbReference>
<dbReference type="GO" id="GO:0016491">
    <property type="term" value="F:oxidoreductase activity"/>
    <property type="evidence" value="ECO:0007669"/>
    <property type="project" value="InterPro"/>
</dbReference>
<dbReference type="GeneID" id="55584356"/>
<protein>
    <submittedName>
        <fullName evidence="3">Nitroreductase family protein</fullName>
    </submittedName>
</protein>
<sequence>MGNCTDVIDARRSVRDLSGDVPEEVVRDLLRAGARAPSPHNTQPWRFVVLGQSSKSRLAAILHERYVMKFGREPGAEERASRLRTRIEAAPLVLLLCLDRARIRTGEGREHIEWVMATQSLAAAAENMWLAAVSRGFDAAWIAAPLAVGEAIRNALGMDGSLEPQILMLLGRRSIDPRPKSELGWRDLTTFLERSPWMGALSSRSQRMPRSRPTFARWSPVDRSSADSAGGPS</sequence>
<name>A0A4P2VCS1_9ARCH</name>
<evidence type="ECO:0000313" key="3">
    <source>
        <dbReference type="EMBL" id="BBE41927.1"/>
    </source>
</evidence>
<evidence type="ECO:0000259" key="2">
    <source>
        <dbReference type="Pfam" id="PF00881"/>
    </source>
</evidence>
<organism evidence="3 4">
    <name type="scientific">Conexivisphaera calida</name>
    <dbReference type="NCBI Taxonomy" id="1874277"/>
    <lineage>
        <taxon>Archaea</taxon>
        <taxon>Nitrososphaerota</taxon>
        <taxon>Conexivisphaeria</taxon>
        <taxon>Conexivisphaerales</taxon>
        <taxon>Conexivisphaeraceae</taxon>
        <taxon>Conexivisphaera</taxon>
    </lineage>
</organism>
<dbReference type="RefSeq" id="WP_174448216.1">
    <property type="nucleotide sequence ID" value="NZ_AP018732.1"/>
</dbReference>
<feature type="compositionally biased region" description="Low complexity" evidence="1">
    <location>
        <begin position="202"/>
        <end position="213"/>
    </location>
</feature>
<proteinExistence type="predicted"/>
<feature type="region of interest" description="Disordered" evidence="1">
    <location>
        <begin position="202"/>
        <end position="233"/>
    </location>
</feature>
<accession>A0A4P2VCS1</accession>
<dbReference type="Gene3D" id="3.40.109.10">
    <property type="entry name" value="NADH Oxidase"/>
    <property type="match status" value="1"/>
</dbReference>
<evidence type="ECO:0000256" key="1">
    <source>
        <dbReference type="SAM" id="MobiDB-lite"/>
    </source>
</evidence>
<dbReference type="Proteomes" id="UP000509448">
    <property type="component" value="Chromosome"/>
</dbReference>
<dbReference type="PANTHER" id="PTHR23026">
    <property type="entry name" value="NADPH NITROREDUCTASE"/>
    <property type="match status" value="1"/>
</dbReference>
<dbReference type="AlphaFoldDB" id="A0A4P2VCS1"/>
<dbReference type="InterPro" id="IPR000415">
    <property type="entry name" value="Nitroreductase-like"/>
</dbReference>
<feature type="domain" description="Nitroreductase" evidence="2">
    <location>
        <begin position="8"/>
        <end position="171"/>
    </location>
</feature>
<evidence type="ECO:0000313" key="4">
    <source>
        <dbReference type="Proteomes" id="UP000509448"/>
    </source>
</evidence>
<dbReference type="OrthoDB" id="287850at2157"/>
<dbReference type="Pfam" id="PF00881">
    <property type="entry name" value="Nitroreductase"/>
    <property type="match status" value="1"/>
</dbReference>
<reference evidence="3 4" key="1">
    <citation type="journal article" date="2019" name="ISME J.">
        <title>Isolation and characterization of a thermophilic sulfur- and iron-reducing thaumarchaeote from a terrestrial acidic hot spring.</title>
        <authorList>
            <person name="Kato S."/>
            <person name="Itoh T."/>
            <person name="Yuki M."/>
            <person name="Nagamori M."/>
            <person name="Ohnishi M."/>
            <person name="Uematsu K."/>
            <person name="Suzuki K."/>
            <person name="Takashina T."/>
            <person name="Ohkuma M."/>
        </authorList>
    </citation>
    <scope>NUCLEOTIDE SEQUENCE [LARGE SCALE GENOMIC DNA]</scope>
    <source>
        <strain evidence="3 4">NAS-02</strain>
    </source>
</reference>
<dbReference type="InterPro" id="IPR029479">
    <property type="entry name" value="Nitroreductase"/>
</dbReference>
<keyword evidence="4" id="KW-1185">Reference proteome</keyword>
<dbReference type="EMBL" id="AP018732">
    <property type="protein sequence ID" value="BBE41927.1"/>
    <property type="molecule type" value="Genomic_DNA"/>
</dbReference>
<dbReference type="KEGG" id="ccai:NAS2_0538"/>
<gene>
    <name evidence="3" type="ORF">NAS2_0538</name>
</gene>